<protein>
    <submittedName>
        <fullName evidence="2">Uncharacterized protein</fullName>
    </submittedName>
</protein>
<sequence length="126" mass="14177">MPSQGGHHHELYFEIVGVHVQFLRVQHAQLGIGCLDVVHVLHSPVQTVEDSCSVFCNHRISRDSSGVVEVSKVAEIPLSPGVDDQTPEGTRKHINLQGPRPHTASWRRCPRWWRARSLSIQPFCCL</sequence>
<dbReference type="GeneTree" id="ENSGT00980000199049"/>
<evidence type="ECO:0000313" key="2">
    <source>
        <dbReference type="Ensembl" id="ENSSLUP00000001934.1"/>
    </source>
</evidence>
<dbReference type="AlphaFoldDB" id="A0A8C9X085"/>
<keyword evidence="3" id="KW-1185">Reference proteome</keyword>
<proteinExistence type="predicted"/>
<name>A0A8C9X085_SANLU</name>
<dbReference type="Proteomes" id="UP000694568">
    <property type="component" value="Unplaced"/>
</dbReference>
<evidence type="ECO:0000313" key="3">
    <source>
        <dbReference type="Proteomes" id="UP000694568"/>
    </source>
</evidence>
<dbReference type="Ensembl" id="ENSSLUT00000002016.1">
    <property type="protein sequence ID" value="ENSSLUP00000001934.1"/>
    <property type="gene ID" value="ENSSLUG00000000902.1"/>
</dbReference>
<evidence type="ECO:0000256" key="1">
    <source>
        <dbReference type="SAM" id="MobiDB-lite"/>
    </source>
</evidence>
<reference evidence="2" key="1">
    <citation type="submission" date="2025-05" db="UniProtKB">
        <authorList>
            <consortium name="Ensembl"/>
        </authorList>
    </citation>
    <scope>IDENTIFICATION</scope>
</reference>
<dbReference type="Ensembl" id="ENSSLUT00000002003.1">
    <property type="protein sequence ID" value="ENSSLUP00000001921.1"/>
    <property type="gene ID" value="ENSSLUG00000000900.1"/>
</dbReference>
<accession>A0A8C9X085</accession>
<dbReference type="Ensembl" id="ENSSLUT00000001990.1">
    <property type="protein sequence ID" value="ENSSLUP00000001908.1"/>
    <property type="gene ID" value="ENSSLUG00000000899.1"/>
</dbReference>
<feature type="region of interest" description="Disordered" evidence="1">
    <location>
        <begin position="79"/>
        <end position="99"/>
    </location>
</feature>
<organism evidence="2 3">
    <name type="scientific">Sander lucioperca</name>
    <name type="common">Pike-perch</name>
    <name type="synonym">Perca lucioperca</name>
    <dbReference type="NCBI Taxonomy" id="283035"/>
    <lineage>
        <taxon>Eukaryota</taxon>
        <taxon>Metazoa</taxon>
        <taxon>Chordata</taxon>
        <taxon>Craniata</taxon>
        <taxon>Vertebrata</taxon>
        <taxon>Euteleostomi</taxon>
        <taxon>Actinopterygii</taxon>
        <taxon>Neopterygii</taxon>
        <taxon>Teleostei</taxon>
        <taxon>Neoteleostei</taxon>
        <taxon>Acanthomorphata</taxon>
        <taxon>Eupercaria</taxon>
        <taxon>Perciformes</taxon>
        <taxon>Percoidei</taxon>
        <taxon>Percidae</taxon>
        <taxon>Luciopercinae</taxon>
        <taxon>Sander</taxon>
    </lineage>
</organism>